<feature type="non-terminal residue" evidence="1">
    <location>
        <position position="356"/>
    </location>
</feature>
<reference evidence="1" key="1">
    <citation type="submission" date="2018-05" db="EMBL/GenBank/DDBJ databases">
        <authorList>
            <person name="Lanie J.A."/>
            <person name="Ng W.-L."/>
            <person name="Kazmierczak K.M."/>
            <person name="Andrzejewski T.M."/>
            <person name="Davidsen T.M."/>
            <person name="Wayne K.J."/>
            <person name="Tettelin H."/>
            <person name="Glass J.I."/>
            <person name="Rusch D."/>
            <person name="Podicherti R."/>
            <person name="Tsui H.-C.T."/>
            <person name="Winkler M.E."/>
        </authorList>
    </citation>
    <scope>NUCLEOTIDE SEQUENCE</scope>
</reference>
<dbReference type="EMBL" id="UINC01079348">
    <property type="protein sequence ID" value="SVC21264.1"/>
    <property type="molecule type" value="Genomic_DNA"/>
</dbReference>
<gene>
    <name evidence="1" type="ORF">METZ01_LOCUS274118</name>
</gene>
<proteinExistence type="predicted"/>
<dbReference type="AlphaFoldDB" id="A0A382K8N3"/>
<evidence type="ECO:0000313" key="1">
    <source>
        <dbReference type="EMBL" id="SVC21264.1"/>
    </source>
</evidence>
<name>A0A382K8N3_9ZZZZ</name>
<organism evidence="1">
    <name type="scientific">marine metagenome</name>
    <dbReference type="NCBI Taxonomy" id="408172"/>
    <lineage>
        <taxon>unclassified sequences</taxon>
        <taxon>metagenomes</taxon>
        <taxon>ecological metagenomes</taxon>
    </lineage>
</organism>
<protein>
    <submittedName>
        <fullName evidence="1">Uncharacterized protein</fullName>
    </submittedName>
</protein>
<accession>A0A382K8N3</accession>
<sequence length="356" mass="41260">MRKSSFLWLSIVTTLVLIHVGIAQDKNQKPKRAVEKWAKEAKKRNGDKENLRINNFIMQRLDPLLKHIGENMSQRYELDETTVNKFQQHVRESVKTQLNQEKNGQGFLQETKFDKKFVAEIKDATKKGKITGQQADQKIAEAKKLWEANERMEKEFWVKRDTMRNAAEEGGMKMLELLLSQTDFKAALTKHLNEEQLQDYLDLTQKRRKLAQQAITRQLTANLDQQLSLTTDQRQKVEQLLDMVNSFKKQLATGMKTELTPIEMLVEIDSQESVNMIHRLKVPIDGILSKSQSEIWKLLAPSRKIKAPRRKIKAPREEKFDKAEAEIMEAVKAGKIDKREAGGKLEALKKELWQGK</sequence>